<feature type="region of interest" description="Disordered" evidence="1">
    <location>
        <begin position="87"/>
        <end position="109"/>
    </location>
</feature>
<name>A0ABN2JUE6_9MICO</name>
<evidence type="ECO:0000313" key="2">
    <source>
        <dbReference type="EMBL" id="GAA1739206.1"/>
    </source>
</evidence>
<feature type="region of interest" description="Disordered" evidence="1">
    <location>
        <begin position="1"/>
        <end position="53"/>
    </location>
</feature>
<evidence type="ECO:0000256" key="1">
    <source>
        <dbReference type="SAM" id="MobiDB-lite"/>
    </source>
</evidence>
<reference evidence="2 3" key="1">
    <citation type="journal article" date="2019" name="Int. J. Syst. Evol. Microbiol.">
        <title>The Global Catalogue of Microorganisms (GCM) 10K type strain sequencing project: providing services to taxonomists for standard genome sequencing and annotation.</title>
        <authorList>
            <consortium name="The Broad Institute Genomics Platform"/>
            <consortium name="The Broad Institute Genome Sequencing Center for Infectious Disease"/>
            <person name="Wu L."/>
            <person name="Ma J."/>
        </authorList>
    </citation>
    <scope>NUCLEOTIDE SEQUENCE [LARGE SCALE GENOMIC DNA]</scope>
    <source>
        <strain evidence="2 3">JCM 15589</strain>
    </source>
</reference>
<organism evidence="2 3">
    <name type="scientific">Isoptericola hypogeus</name>
    <dbReference type="NCBI Taxonomy" id="300179"/>
    <lineage>
        <taxon>Bacteria</taxon>
        <taxon>Bacillati</taxon>
        <taxon>Actinomycetota</taxon>
        <taxon>Actinomycetes</taxon>
        <taxon>Micrococcales</taxon>
        <taxon>Promicromonosporaceae</taxon>
        <taxon>Isoptericola</taxon>
    </lineage>
</organism>
<dbReference type="EMBL" id="BAAAPM010000009">
    <property type="protein sequence ID" value="GAA1739206.1"/>
    <property type="molecule type" value="Genomic_DNA"/>
</dbReference>
<protein>
    <submittedName>
        <fullName evidence="2">Uncharacterized protein</fullName>
    </submittedName>
</protein>
<gene>
    <name evidence="2" type="ORF">GCM10009809_38310</name>
</gene>
<proteinExistence type="predicted"/>
<evidence type="ECO:0000313" key="3">
    <source>
        <dbReference type="Proteomes" id="UP001501138"/>
    </source>
</evidence>
<sequence>MTRKEAPGARTPGAADQRDTRRGNRTSRAVQATEVTEGRTDLARPGGGSPCPFCGARPEPPSRAARRLAARAGVVVPVLGVYRHEPRCTAAHRGGDAHAPLPPRGGAAR</sequence>
<accession>A0ABN2JUE6</accession>
<dbReference type="Proteomes" id="UP001501138">
    <property type="component" value="Unassembled WGS sequence"/>
</dbReference>
<comment type="caution">
    <text evidence="2">The sequence shown here is derived from an EMBL/GenBank/DDBJ whole genome shotgun (WGS) entry which is preliminary data.</text>
</comment>
<keyword evidence="3" id="KW-1185">Reference proteome</keyword>